<proteinExistence type="predicted"/>
<reference evidence="2" key="1">
    <citation type="submission" date="2016-11" db="EMBL/GenBank/DDBJ databases">
        <authorList>
            <person name="Varghese N."/>
            <person name="Submissions S."/>
        </authorList>
    </citation>
    <scope>NUCLEOTIDE SEQUENCE [LARGE SCALE GENOMIC DNA]</scope>
    <source>
        <strain evidence="2">GAS401</strain>
    </source>
</reference>
<evidence type="ECO:0000313" key="1">
    <source>
        <dbReference type="EMBL" id="SHN86006.1"/>
    </source>
</evidence>
<dbReference type="RefSeq" id="WP_072824264.1">
    <property type="nucleotide sequence ID" value="NZ_LT670849.1"/>
</dbReference>
<dbReference type="AlphaFoldDB" id="A0A1M7USY4"/>
<dbReference type="Proteomes" id="UP000184096">
    <property type="component" value="Chromosome I"/>
</dbReference>
<keyword evidence="2" id="KW-1185">Reference proteome</keyword>
<protein>
    <submittedName>
        <fullName evidence="1">Uncharacterized protein</fullName>
    </submittedName>
</protein>
<dbReference type="EMBL" id="LT670849">
    <property type="protein sequence ID" value="SHN86006.1"/>
    <property type="molecule type" value="Genomic_DNA"/>
</dbReference>
<name>A0A1M7USY4_9BRAD</name>
<sequence>MALSDSVFGNAGGAVSDLFGAFGAEQNANLKAESLDLKAKGDLAEAQQYDLADQYTKTIGAVQSQQQQRSTTMQIGGQQAAQAGAGFAASGSGLDILADSASQGALAKATIQTGTEEKSESYELMANTARMTAAGEEQIANETRSAGQTAMWGDIAGGLLKGAAAVAGLATGTGLFGDLASAAVGGFSPSAPTDSSDPLVINRYGTPAPTSNNPAKLLGSIY</sequence>
<evidence type="ECO:0000313" key="2">
    <source>
        <dbReference type="Proteomes" id="UP000184096"/>
    </source>
</evidence>
<gene>
    <name evidence="1" type="ORF">SAMN05444170_6519</name>
</gene>
<accession>A0A1M7USY4</accession>
<organism evidence="1 2">
    <name type="scientific">Bradyrhizobium erythrophlei</name>
    <dbReference type="NCBI Taxonomy" id="1437360"/>
    <lineage>
        <taxon>Bacteria</taxon>
        <taxon>Pseudomonadati</taxon>
        <taxon>Pseudomonadota</taxon>
        <taxon>Alphaproteobacteria</taxon>
        <taxon>Hyphomicrobiales</taxon>
        <taxon>Nitrobacteraceae</taxon>
        <taxon>Bradyrhizobium</taxon>
    </lineage>
</organism>